<proteinExistence type="inferred from homology"/>
<name>A0A345ZX76_9HYPH</name>
<dbReference type="EMBL" id="CP031417">
    <property type="protein sequence ID" value="AXK81523.1"/>
    <property type="molecule type" value="Genomic_DNA"/>
</dbReference>
<evidence type="ECO:0000256" key="5">
    <source>
        <dbReference type="ARBA" id="ARBA00023186"/>
    </source>
</evidence>
<protein>
    <submittedName>
        <fullName evidence="6">Flagellar protein FliS</fullName>
    </submittedName>
</protein>
<keyword evidence="4" id="KW-1005">Bacterial flagellum biogenesis</keyword>
<dbReference type="GO" id="GO:0005829">
    <property type="term" value="C:cytosol"/>
    <property type="evidence" value="ECO:0007669"/>
    <property type="project" value="UniProtKB-SubCell"/>
</dbReference>
<keyword evidence="6" id="KW-0966">Cell projection</keyword>
<dbReference type="InterPro" id="IPR036584">
    <property type="entry name" value="FliS_sf"/>
</dbReference>
<dbReference type="GO" id="GO:0071973">
    <property type="term" value="P:bacterial-type flagellum-dependent cell motility"/>
    <property type="evidence" value="ECO:0007669"/>
    <property type="project" value="TreeGrafter"/>
</dbReference>
<comment type="subcellular location">
    <subcellularLocation>
        <location evidence="1">Cytoplasm</location>
        <location evidence="1">Cytosol</location>
    </subcellularLocation>
</comment>
<keyword evidence="3" id="KW-0963">Cytoplasm</keyword>
<accession>A0A345ZX76</accession>
<dbReference type="OrthoDB" id="7677889at2"/>
<evidence type="ECO:0000256" key="2">
    <source>
        <dbReference type="ARBA" id="ARBA00008787"/>
    </source>
</evidence>
<dbReference type="PANTHER" id="PTHR34773:SF1">
    <property type="entry name" value="FLAGELLAR SECRETION CHAPERONE FLIS"/>
    <property type="match status" value="1"/>
</dbReference>
<dbReference type="KEGG" id="ptaw:DW352_13970"/>
<keyword evidence="6" id="KW-0282">Flagellum</keyword>
<dbReference type="Pfam" id="PF02561">
    <property type="entry name" value="FliS"/>
    <property type="match status" value="1"/>
</dbReference>
<keyword evidence="5" id="KW-0143">Chaperone</keyword>
<dbReference type="RefSeq" id="WP_115691902.1">
    <property type="nucleotide sequence ID" value="NZ_CP031417.1"/>
</dbReference>
<evidence type="ECO:0000313" key="7">
    <source>
        <dbReference type="Proteomes" id="UP000254889"/>
    </source>
</evidence>
<sequence>MAQQATHSMVASIYRTTAATTSPLAGVVMLYDRVIQELSRTVAALEHKRLDQAFGHLEAATTILRGLCHNLNFDKGGAVAEHMRDTYVRLILSALHSLGKPDAIARFNKLIVAVTDLRDAWADVRVQQAKATAERG</sequence>
<keyword evidence="6" id="KW-0969">Cilium</keyword>
<organism evidence="6 7">
    <name type="scientific">Pseudolabrys taiwanensis</name>
    <dbReference type="NCBI Taxonomy" id="331696"/>
    <lineage>
        <taxon>Bacteria</taxon>
        <taxon>Pseudomonadati</taxon>
        <taxon>Pseudomonadota</taxon>
        <taxon>Alphaproteobacteria</taxon>
        <taxon>Hyphomicrobiales</taxon>
        <taxon>Xanthobacteraceae</taxon>
        <taxon>Pseudolabrys</taxon>
    </lineage>
</organism>
<dbReference type="PANTHER" id="PTHR34773">
    <property type="entry name" value="FLAGELLAR SECRETION CHAPERONE FLIS"/>
    <property type="match status" value="1"/>
</dbReference>
<dbReference type="AlphaFoldDB" id="A0A345ZX76"/>
<dbReference type="SUPFAM" id="SSF101116">
    <property type="entry name" value="Flagellar export chaperone FliS"/>
    <property type="match status" value="1"/>
</dbReference>
<evidence type="ECO:0000313" key="6">
    <source>
        <dbReference type="EMBL" id="AXK81523.1"/>
    </source>
</evidence>
<keyword evidence="7" id="KW-1185">Reference proteome</keyword>
<evidence type="ECO:0000256" key="3">
    <source>
        <dbReference type="ARBA" id="ARBA00022490"/>
    </source>
</evidence>
<comment type="similarity">
    <text evidence="2">Belongs to the FliS family.</text>
</comment>
<dbReference type="Proteomes" id="UP000254889">
    <property type="component" value="Chromosome"/>
</dbReference>
<dbReference type="GO" id="GO:0044780">
    <property type="term" value="P:bacterial-type flagellum assembly"/>
    <property type="evidence" value="ECO:0007669"/>
    <property type="project" value="InterPro"/>
</dbReference>
<gene>
    <name evidence="6" type="ORF">DW352_13970</name>
</gene>
<dbReference type="InterPro" id="IPR003713">
    <property type="entry name" value="FliS"/>
</dbReference>
<evidence type="ECO:0000256" key="1">
    <source>
        <dbReference type="ARBA" id="ARBA00004514"/>
    </source>
</evidence>
<reference evidence="6 7" key="1">
    <citation type="submission" date="2018-07" db="EMBL/GenBank/DDBJ databases">
        <authorList>
            <person name="Quirk P.G."/>
            <person name="Krulwich T.A."/>
        </authorList>
    </citation>
    <scope>NUCLEOTIDE SEQUENCE [LARGE SCALE GENOMIC DNA]</scope>
    <source>
        <strain evidence="6 7">CC-BB4</strain>
    </source>
</reference>
<evidence type="ECO:0000256" key="4">
    <source>
        <dbReference type="ARBA" id="ARBA00022795"/>
    </source>
</evidence>
<dbReference type="Gene3D" id="1.20.120.340">
    <property type="entry name" value="Flagellar protein FliS"/>
    <property type="match status" value="1"/>
</dbReference>